<evidence type="ECO:0000313" key="9">
    <source>
        <dbReference type="EMBL" id="CAA7396570.1"/>
    </source>
</evidence>
<feature type="region of interest" description="Disordered" evidence="7">
    <location>
        <begin position="736"/>
        <end position="840"/>
    </location>
</feature>
<dbReference type="InterPro" id="IPR003107">
    <property type="entry name" value="HAT"/>
</dbReference>
<evidence type="ECO:0000256" key="5">
    <source>
        <dbReference type="ARBA" id="ARBA00023242"/>
    </source>
</evidence>
<dbReference type="Proteomes" id="UP000663760">
    <property type="component" value="Chromosome 5"/>
</dbReference>
<dbReference type="Pfam" id="PF05843">
    <property type="entry name" value="Suf"/>
    <property type="match status" value="1"/>
</dbReference>
<feature type="compositionally biased region" description="Polar residues" evidence="7">
    <location>
        <begin position="564"/>
        <end position="581"/>
    </location>
</feature>
<dbReference type="Pfam" id="PF00076">
    <property type="entry name" value="RRM_1"/>
    <property type="match status" value="1"/>
</dbReference>
<reference evidence="9" key="1">
    <citation type="submission" date="2020-02" db="EMBL/GenBank/DDBJ databases">
        <authorList>
            <person name="Scholz U."/>
            <person name="Mascher M."/>
            <person name="Fiebig A."/>
        </authorList>
    </citation>
    <scope>NUCLEOTIDE SEQUENCE</scope>
</reference>
<dbReference type="InterPro" id="IPR035979">
    <property type="entry name" value="RBD_domain_sf"/>
</dbReference>
<dbReference type="SUPFAM" id="SSF54928">
    <property type="entry name" value="RNA-binding domain, RBD"/>
    <property type="match status" value="1"/>
</dbReference>
<feature type="region of interest" description="Disordered" evidence="7">
    <location>
        <begin position="1"/>
        <end position="44"/>
    </location>
</feature>
<evidence type="ECO:0000313" key="10">
    <source>
        <dbReference type="Proteomes" id="UP000663760"/>
    </source>
</evidence>
<evidence type="ECO:0000256" key="7">
    <source>
        <dbReference type="SAM" id="MobiDB-lite"/>
    </source>
</evidence>
<dbReference type="InterPro" id="IPR000504">
    <property type="entry name" value="RRM_dom"/>
</dbReference>
<dbReference type="SMART" id="SM00360">
    <property type="entry name" value="RRM"/>
    <property type="match status" value="1"/>
</dbReference>
<keyword evidence="5" id="KW-0539">Nucleus</keyword>
<dbReference type="AlphaFoldDB" id="A0A7I8KFT4"/>
<evidence type="ECO:0000256" key="4">
    <source>
        <dbReference type="ARBA" id="ARBA00023187"/>
    </source>
</evidence>
<keyword evidence="3" id="KW-0677">Repeat</keyword>
<feature type="compositionally biased region" description="Basic and acidic residues" evidence="7">
    <location>
        <begin position="771"/>
        <end position="782"/>
    </location>
</feature>
<dbReference type="OrthoDB" id="360390at2759"/>
<dbReference type="GO" id="GO:0008380">
    <property type="term" value="P:RNA splicing"/>
    <property type="evidence" value="ECO:0007669"/>
    <property type="project" value="UniProtKB-KW"/>
</dbReference>
<dbReference type="InterPro" id="IPR008847">
    <property type="entry name" value="Suf"/>
</dbReference>
<dbReference type="Gene3D" id="3.30.70.330">
    <property type="match status" value="1"/>
</dbReference>
<dbReference type="PANTHER" id="PTHR17204:SF25">
    <property type="entry name" value="RRM DOMAIN-CONTAINING PROTEIN"/>
    <property type="match status" value="1"/>
</dbReference>
<evidence type="ECO:0000256" key="6">
    <source>
        <dbReference type="PROSITE-ProRule" id="PRU00176"/>
    </source>
</evidence>
<protein>
    <recommendedName>
        <fullName evidence="8">RRM domain-containing protein</fullName>
    </recommendedName>
</protein>
<comment type="subcellular location">
    <subcellularLocation>
        <location evidence="1">Nucleus</location>
    </subcellularLocation>
</comment>
<evidence type="ECO:0000256" key="3">
    <source>
        <dbReference type="ARBA" id="ARBA00022737"/>
    </source>
</evidence>
<dbReference type="InterPro" id="IPR012677">
    <property type="entry name" value="Nucleotide-bd_a/b_plait_sf"/>
</dbReference>
<evidence type="ECO:0000256" key="1">
    <source>
        <dbReference type="ARBA" id="ARBA00004123"/>
    </source>
</evidence>
<dbReference type="PROSITE" id="PS50102">
    <property type="entry name" value="RRM"/>
    <property type="match status" value="1"/>
</dbReference>
<feature type="region of interest" description="Disordered" evidence="7">
    <location>
        <begin position="564"/>
        <end position="623"/>
    </location>
</feature>
<keyword evidence="6" id="KW-0694">RNA-binding</keyword>
<proteinExistence type="predicted"/>
<sequence length="840" mass="94575">MAERPDEGVEMLETPSGDGDGVSSGEDKSGHSSSSDSEQDEEAENIQIDALEKAVQENPANYEAHVQYIQCLRKFCNTEKLRQARKSMSELFPLSPKMWIEWANDEITLHSSIEAVPVIEEIYENGVHEYLSVPLWLDYLRFIEEHDQSVAQCAPAGVSKMRNLYERAISAAGLHVTEGSKIWDAYREFEEAILLTMDDSNSEDKAKQINRVRSLFQRQLSIPLADLNSTFLTYKQWEIGLGNACENSSDELDVIPKSVASAYQRALDMYNARVSYEDQLSASNSADSDRIQHFMSYIKFEDSSGHPARVQTLYERAISEFPISSDLWLEYTSYMDKTLKIPTVLKDVYSRATRNCSWIGTLWVQYLLSLERIAASEKELSAVFEQSLQCAFSSFNEYLDLFVTRVDSLRRRISSCGLKDDGLDYSLIRATFERATEYLSLEGIGMEDSLHLHDYWARLEMDLGKDLIAARGVWESLLKKSGAVLEAWKGYIDMEIRLGNTNEARSIYKRCYSKKFVGNGSEDICHSWLRFERQFGSLDDYDLAMKKVMPRLKELSMFRMQQASKTGFPSTVPNNDANARTPSKKRKMTDGSMEKQLSAKRQKDVLPGRESHPGSAQKSGPVDDTQMVTFIPTVLPKSNKSETKIEQAAGDSVSKGDAPTFYTDQCTVFVSNLSLEVNENHLGEFFNDVGGVTAIRLLKDKFTGRPRGFAYVDFSDDEHLHLAIAKNRQTLLGKRLSIARSDPKQGQKKGLTRGGFAGGRGRRAASVEDEDHGRGERQDRSSIKSASHRRGGHVQLTGSATFAVPRSVRPLGWSSSEAKPADGEEQPKSNQEFRSLLMKK</sequence>
<feature type="compositionally biased region" description="Basic and acidic residues" evidence="7">
    <location>
        <begin position="601"/>
        <end position="612"/>
    </location>
</feature>
<keyword evidence="2" id="KW-0507">mRNA processing</keyword>
<name>A0A7I8KFT4_SPIIN</name>
<dbReference type="SUPFAM" id="SSF48452">
    <property type="entry name" value="TPR-like"/>
    <property type="match status" value="1"/>
</dbReference>
<keyword evidence="4" id="KW-0508">mRNA splicing</keyword>
<dbReference type="InterPro" id="IPR011990">
    <property type="entry name" value="TPR-like_helical_dom_sf"/>
</dbReference>
<gene>
    <name evidence="9" type="ORF">SI8410_05007233</name>
</gene>
<dbReference type="GO" id="GO:0005634">
    <property type="term" value="C:nucleus"/>
    <property type="evidence" value="ECO:0007669"/>
    <property type="project" value="UniProtKB-SubCell"/>
</dbReference>
<keyword evidence="10" id="KW-1185">Reference proteome</keyword>
<dbReference type="GO" id="GO:0006397">
    <property type="term" value="P:mRNA processing"/>
    <property type="evidence" value="ECO:0007669"/>
    <property type="project" value="UniProtKB-KW"/>
</dbReference>
<accession>A0A7I8KFT4</accession>
<dbReference type="GO" id="GO:0003723">
    <property type="term" value="F:RNA binding"/>
    <property type="evidence" value="ECO:0007669"/>
    <property type="project" value="UniProtKB-UniRule"/>
</dbReference>
<organism evidence="9 10">
    <name type="scientific">Spirodela intermedia</name>
    <name type="common">Intermediate duckweed</name>
    <dbReference type="NCBI Taxonomy" id="51605"/>
    <lineage>
        <taxon>Eukaryota</taxon>
        <taxon>Viridiplantae</taxon>
        <taxon>Streptophyta</taxon>
        <taxon>Embryophyta</taxon>
        <taxon>Tracheophyta</taxon>
        <taxon>Spermatophyta</taxon>
        <taxon>Magnoliopsida</taxon>
        <taxon>Liliopsida</taxon>
        <taxon>Araceae</taxon>
        <taxon>Lemnoideae</taxon>
        <taxon>Spirodela</taxon>
    </lineage>
</organism>
<dbReference type="EMBL" id="LR746268">
    <property type="protein sequence ID" value="CAA7396570.1"/>
    <property type="molecule type" value="Genomic_DNA"/>
</dbReference>
<dbReference type="PANTHER" id="PTHR17204">
    <property type="entry name" value="PRE-MRNA PROCESSING PROTEIN PRP39-RELATED"/>
    <property type="match status" value="1"/>
</dbReference>
<evidence type="ECO:0000259" key="8">
    <source>
        <dbReference type="PROSITE" id="PS50102"/>
    </source>
</evidence>
<dbReference type="SMART" id="SM00386">
    <property type="entry name" value="HAT"/>
    <property type="match status" value="9"/>
</dbReference>
<evidence type="ECO:0000256" key="2">
    <source>
        <dbReference type="ARBA" id="ARBA00022664"/>
    </source>
</evidence>
<feature type="domain" description="RRM" evidence="8">
    <location>
        <begin position="666"/>
        <end position="743"/>
    </location>
</feature>
<dbReference type="Gene3D" id="1.25.40.10">
    <property type="entry name" value="Tetratricopeptide repeat domain"/>
    <property type="match status" value="2"/>
</dbReference>